<evidence type="ECO:0000256" key="8">
    <source>
        <dbReference type="SAM" id="Phobius"/>
    </source>
</evidence>
<dbReference type="InterPro" id="IPR050794">
    <property type="entry name" value="CPA2_transporter"/>
</dbReference>
<feature type="transmembrane region" description="Helical" evidence="8">
    <location>
        <begin position="53"/>
        <end position="73"/>
    </location>
</feature>
<evidence type="ECO:0000256" key="6">
    <source>
        <dbReference type="ARBA" id="ARBA00023136"/>
    </source>
</evidence>
<evidence type="ECO:0000313" key="10">
    <source>
        <dbReference type="EMBL" id="KAF9754036.1"/>
    </source>
</evidence>
<dbReference type="InterPro" id="IPR038770">
    <property type="entry name" value="Na+/solute_symporter_sf"/>
</dbReference>
<evidence type="ECO:0000256" key="3">
    <source>
        <dbReference type="ARBA" id="ARBA00022692"/>
    </source>
</evidence>
<feature type="transmembrane region" description="Helical" evidence="8">
    <location>
        <begin position="79"/>
        <end position="100"/>
    </location>
</feature>
<keyword evidence="6 8" id="KW-0472">Membrane</keyword>
<dbReference type="GO" id="GO:0015297">
    <property type="term" value="F:antiporter activity"/>
    <property type="evidence" value="ECO:0007669"/>
    <property type="project" value="InterPro"/>
</dbReference>
<feature type="domain" description="Cation/H+ exchanger transmembrane" evidence="9">
    <location>
        <begin position="65"/>
        <end position="160"/>
    </location>
</feature>
<reference evidence="10" key="1">
    <citation type="submission" date="2020-10" db="EMBL/GenBank/DDBJ databases">
        <title>High-Quality Genome Resource of Clonostachys rosea strain S41 by Oxford Nanopore Long-Read Sequencing.</title>
        <authorList>
            <person name="Wang H."/>
        </authorList>
    </citation>
    <scope>NUCLEOTIDE SEQUENCE</scope>
    <source>
        <strain evidence="10">S41</strain>
    </source>
</reference>
<evidence type="ECO:0000256" key="2">
    <source>
        <dbReference type="ARBA" id="ARBA00022448"/>
    </source>
</evidence>
<dbReference type="EMBL" id="JADCTT010000004">
    <property type="protein sequence ID" value="KAF9754036.1"/>
    <property type="molecule type" value="Genomic_DNA"/>
</dbReference>
<dbReference type="GO" id="GO:0016020">
    <property type="term" value="C:membrane"/>
    <property type="evidence" value="ECO:0007669"/>
    <property type="project" value="UniProtKB-SubCell"/>
</dbReference>
<dbReference type="PANTHER" id="PTHR32468:SF0">
    <property type="entry name" value="K(+)_H(+) ANTIPORTER 1"/>
    <property type="match status" value="1"/>
</dbReference>
<protein>
    <recommendedName>
        <fullName evidence="9">Cation/H+ exchanger transmembrane domain-containing protein</fullName>
    </recommendedName>
</protein>
<keyword evidence="4 8" id="KW-1133">Transmembrane helix</keyword>
<feature type="transmembrane region" description="Helical" evidence="8">
    <location>
        <begin position="143"/>
        <end position="162"/>
    </location>
</feature>
<evidence type="ECO:0000259" key="9">
    <source>
        <dbReference type="Pfam" id="PF00999"/>
    </source>
</evidence>
<dbReference type="GO" id="GO:1902600">
    <property type="term" value="P:proton transmembrane transport"/>
    <property type="evidence" value="ECO:0007669"/>
    <property type="project" value="InterPro"/>
</dbReference>
<dbReference type="InterPro" id="IPR006153">
    <property type="entry name" value="Cation/H_exchanger_TM"/>
</dbReference>
<evidence type="ECO:0000313" key="11">
    <source>
        <dbReference type="Proteomes" id="UP000616885"/>
    </source>
</evidence>
<evidence type="ECO:0000256" key="5">
    <source>
        <dbReference type="ARBA" id="ARBA00023065"/>
    </source>
</evidence>
<feature type="transmembrane region" description="Helical" evidence="8">
    <location>
        <begin position="112"/>
        <end position="131"/>
    </location>
</feature>
<organism evidence="10 11">
    <name type="scientific">Bionectria ochroleuca</name>
    <name type="common">Gliocladium roseum</name>
    <dbReference type="NCBI Taxonomy" id="29856"/>
    <lineage>
        <taxon>Eukaryota</taxon>
        <taxon>Fungi</taxon>
        <taxon>Dikarya</taxon>
        <taxon>Ascomycota</taxon>
        <taxon>Pezizomycotina</taxon>
        <taxon>Sordariomycetes</taxon>
        <taxon>Hypocreomycetidae</taxon>
        <taxon>Hypocreales</taxon>
        <taxon>Bionectriaceae</taxon>
        <taxon>Clonostachys</taxon>
    </lineage>
</organism>
<proteinExistence type="predicted"/>
<evidence type="ECO:0000256" key="1">
    <source>
        <dbReference type="ARBA" id="ARBA00004141"/>
    </source>
</evidence>
<comment type="caution">
    <text evidence="10">The sequence shown here is derived from an EMBL/GenBank/DDBJ whole genome shotgun (WGS) entry which is preliminary data.</text>
</comment>
<comment type="subcellular location">
    <subcellularLocation>
        <location evidence="1">Membrane</location>
        <topology evidence="1">Multi-pass membrane protein</topology>
    </subcellularLocation>
</comment>
<dbReference type="Proteomes" id="UP000616885">
    <property type="component" value="Unassembled WGS sequence"/>
</dbReference>
<keyword evidence="5" id="KW-0406">Ion transport</keyword>
<name>A0A8H7TNW0_BIOOC</name>
<keyword evidence="2" id="KW-0813">Transport</keyword>
<dbReference type="Pfam" id="PF00999">
    <property type="entry name" value="Na_H_Exchanger"/>
    <property type="match status" value="1"/>
</dbReference>
<sequence length="515" mass="55200">MAITAFPVLCRILTSLKLLNTNVGVITLSSGIANDVVGWVLLALCVTLVNSGAGVTSVYVLLTAIGWALFLAYANGVTWGYVVAIIVVAFLSKIAGGTIGARMNRLVWRESFTIGTLMSCKGLVELIVLNIGLEAKILSTRTFTMFVVMALVTTFTTAPALLEQGRINWDGTPIHHDGDDSDSDQKEATQRMFVWLRMDGLSSLLSVLGLFTNVQRDGQSPQLFSNEEHPEKEPATGSRSPQNLLCIHGHRLVELSERNSSVMKVTEIGEYASNDPIIGRLHSFAETLVSEASNNKSDLIVLPWSETGTASELQSFFSAAPRGDLLTNSEFSSLVGKILDDARPLSAVATFIDSHLLHQSEDAPAGLKRTSTGLSITAASEAEDSTAVKFYSADATAKKHIYVLYAGGLDDIYAVRLGIQLAQNDLVKVTIVDASSSDSSGYARFGTIKDSLDANLADRVRFVDMATARRQRRGAASEPVGAGSDDPHKLLGLIAAVVVTEMKETKAANTSLMVV</sequence>
<evidence type="ECO:0000256" key="4">
    <source>
        <dbReference type="ARBA" id="ARBA00022989"/>
    </source>
</evidence>
<keyword evidence="3 8" id="KW-0812">Transmembrane</keyword>
<gene>
    <name evidence="10" type="ORF">IM811_012794</name>
</gene>
<dbReference type="PANTHER" id="PTHR32468">
    <property type="entry name" value="CATION/H + ANTIPORTER"/>
    <property type="match status" value="1"/>
</dbReference>
<accession>A0A8H7TNW0</accession>
<evidence type="ECO:0000256" key="7">
    <source>
        <dbReference type="SAM" id="MobiDB-lite"/>
    </source>
</evidence>
<feature type="transmembrane region" description="Helical" evidence="8">
    <location>
        <begin position="23"/>
        <end position="46"/>
    </location>
</feature>
<feature type="region of interest" description="Disordered" evidence="7">
    <location>
        <begin position="220"/>
        <end position="241"/>
    </location>
</feature>
<dbReference type="Gene3D" id="1.20.1530.20">
    <property type="match status" value="2"/>
</dbReference>
<dbReference type="AlphaFoldDB" id="A0A8H7TNW0"/>